<evidence type="ECO:0000313" key="3">
    <source>
        <dbReference type="EMBL" id="RWQ97176.1"/>
    </source>
</evidence>
<proteinExistence type="predicted"/>
<reference evidence="3 4" key="1">
    <citation type="journal article" date="2018" name="Front. Microbiol.">
        <title>Genomic and genetic insights into a cosmopolitan fungus, Paecilomyces variotii (Eurotiales).</title>
        <authorList>
            <person name="Urquhart A.S."/>
            <person name="Mondo S.J."/>
            <person name="Makela M.R."/>
            <person name="Hane J.K."/>
            <person name="Wiebenga A."/>
            <person name="He G."/>
            <person name="Mihaltcheva S."/>
            <person name="Pangilinan J."/>
            <person name="Lipzen A."/>
            <person name="Barry K."/>
            <person name="de Vries R.P."/>
            <person name="Grigoriev I.V."/>
            <person name="Idnurm A."/>
        </authorList>
    </citation>
    <scope>NUCLEOTIDE SEQUENCE [LARGE SCALE GENOMIC DNA]</scope>
    <source>
        <strain evidence="3 4">CBS 101075</strain>
    </source>
</reference>
<protein>
    <recommendedName>
        <fullName evidence="2">Clr5 domain-containing protein</fullName>
    </recommendedName>
</protein>
<accession>A0A443HZD3</accession>
<evidence type="ECO:0000313" key="4">
    <source>
        <dbReference type="Proteomes" id="UP000283841"/>
    </source>
</evidence>
<feature type="domain" description="Clr5" evidence="2">
    <location>
        <begin position="8"/>
        <end position="60"/>
    </location>
</feature>
<dbReference type="GeneID" id="39595552"/>
<dbReference type="AlphaFoldDB" id="A0A443HZD3"/>
<dbReference type="PANTHER" id="PTHR38788">
    <property type="entry name" value="CLR5 DOMAIN-CONTAINING PROTEIN"/>
    <property type="match status" value="1"/>
</dbReference>
<feature type="region of interest" description="Disordered" evidence="1">
    <location>
        <begin position="219"/>
        <end position="244"/>
    </location>
</feature>
<dbReference type="PANTHER" id="PTHR38788:SF3">
    <property type="entry name" value="CLR5 DOMAIN-CONTAINING PROTEIN"/>
    <property type="match status" value="1"/>
</dbReference>
<dbReference type="Proteomes" id="UP000283841">
    <property type="component" value="Unassembled WGS sequence"/>
</dbReference>
<evidence type="ECO:0000256" key="1">
    <source>
        <dbReference type="SAM" id="MobiDB-lite"/>
    </source>
</evidence>
<dbReference type="RefSeq" id="XP_028486821.1">
    <property type="nucleotide sequence ID" value="XM_028626275.1"/>
</dbReference>
<dbReference type="EMBL" id="RCNU01000003">
    <property type="protein sequence ID" value="RWQ97176.1"/>
    <property type="molecule type" value="Genomic_DNA"/>
</dbReference>
<sequence>MARTKGNEAEWQKHHDELKFLWLEQRWTAERIRDYMSQKHGFHQNKYQYGRQFKQWGFKKNSSDERWKFIAHRREKRKRDGKDPGPVSLDGRLVPESKVRKETSRHVTLTSQYVGIEGSDPKTPEGVIVGTPPSGIPGAVSNDSSDVIAMDWLRAPSMDILNLDASTLFQPAIGDSHAFQFELPELSSSVHCYPGGEAPAAPSFDLGHATLEHRFPELASAGTPTSADGDSHIQHISSSMSEEIAEEPRFTLERLHGWWEYEDYERALVEQFCGLCLDLLDAGLLD</sequence>
<evidence type="ECO:0000259" key="2">
    <source>
        <dbReference type="Pfam" id="PF14420"/>
    </source>
</evidence>
<dbReference type="VEuPathDB" id="FungiDB:C8Q69DRAFT_219014"/>
<organism evidence="3 4">
    <name type="scientific">Byssochlamys spectabilis</name>
    <name type="common">Paecilomyces variotii</name>
    <dbReference type="NCBI Taxonomy" id="264951"/>
    <lineage>
        <taxon>Eukaryota</taxon>
        <taxon>Fungi</taxon>
        <taxon>Dikarya</taxon>
        <taxon>Ascomycota</taxon>
        <taxon>Pezizomycotina</taxon>
        <taxon>Eurotiomycetes</taxon>
        <taxon>Eurotiomycetidae</taxon>
        <taxon>Eurotiales</taxon>
        <taxon>Thermoascaceae</taxon>
        <taxon>Paecilomyces</taxon>
    </lineage>
</organism>
<dbReference type="STRING" id="264951.A0A443HZD3"/>
<dbReference type="InterPro" id="IPR025676">
    <property type="entry name" value="Clr5_dom"/>
</dbReference>
<gene>
    <name evidence="3" type="ORF">C8Q69DRAFT_219014</name>
</gene>
<dbReference type="Pfam" id="PF14420">
    <property type="entry name" value="Clr5"/>
    <property type="match status" value="1"/>
</dbReference>
<comment type="caution">
    <text evidence="3">The sequence shown here is derived from an EMBL/GenBank/DDBJ whole genome shotgun (WGS) entry which is preliminary data.</text>
</comment>
<keyword evidence="4" id="KW-1185">Reference proteome</keyword>
<name>A0A443HZD3_BYSSP</name>